<accession>A0ABQ5V6S9</accession>
<evidence type="ECO:0008006" key="4">
    <source>
        <dbReference type="Google" id="ProtNLM"/>
    </source>
</evidence>
<evidence type="ECO:0000313" key="2">
    <source>
        <dbReference type="EMBL" id="GLQ22424.1"/>
    </source>
</evidence>
<dbReference type="EMBL" id="BSNK01000001">
    <property type="protein sequence ID" value="GLQ22424.1"/>
    <property type="molecule type" value="Genomic_DNA"/>
</dbReference>
<dbReference type="PROSITE" id="PS51318">
    <property type="entry name" value="TAT"/>
    <property type="match status" value="1"/>
</dbReference>
<dbReference type="Proteomes" id="UP001161391">
    <property type="component" value="Unassembled WGS sequence"/>
</dbReference>
<reference evidence="2" key="1">
    <citation type="journal article" date="2014" name="Int. J. Syst. Evol. Microbiol.">
        <title>Complete genome of a new Firmicutes species belonging to the dominant human colonic microbiota ('Ruminococcus bicirculans') reveals two chromosomes and a selective capacity to utilize plant glucans.</title>
        <authorList>
            <consortium name="NISC Comparative Sequencing Program"/>
            <person name="Wegmann U."/>
            <person name="Louis P."/>
            <person name="Goesmann A."/>
            <person name="Henrissat B."/>
            <person name="Duncan S.H."/>
            <person name="Flint H.J."/>
        </authorList>
    </citation>
    <scope>NUCLEOTIDE SEQUENCE</scope>
    <source>
        <strain evidence="2">NBRC 108219</strain>
    </source>
</reference>
<dbReference type="InterPro" id="IPR006311">
    <property type="entry name" value="TAT_signal"/>
</dbReference>
<dbReference type="RefSeq" id="WP_284386779.1">
    <property type="nucleotide sequence ID" value="NZ_BSNK01000001.1"/>
</dbReference>
<evidence type="ECO:0000256" key="1">
    <source>
        <dbReference type="SAM" id="SignalP"/>
    </source>
</evidence>
<feature type="chain" id="PRO_5047442402" description="Gluconate 2-dehydrogenase subunit 3 family protein" evidence="1">
    <location>
        <begin position="27"/>
        <end position="191"/>
    </location>
</feature>
<keyword evidence="1" id="KW-0732">Signal</keyword>
<keyword evidence="3" id="KW-1185">Reference proteome</keyword>
<reference evidence="2" key="2">
    <citation type="submission" date="2023-01" db="EMBL/GenBank/DDBJ databases">
        <title>Draft genome sequence of Algimonas ampicilliniresistens strain NBRC 108219.</title>
        <authorList>
            <person name="Sun Q."/>
            <person name="Mori K."/>
        </authorList>
    </citation>
    <scope>NUCLEOTIDE SEQUENCE</scope>
    <source>
        <strain evidence="2">NBRC 108219</strain>
    </source>
</reference>
<proteinExistence type="predicted"/>
<dbReference type="InterPro" id="IPR027056">
    <property type="entry name" value="Gluconate_2DH_su3"/>
</dbReference>
<feature type="signal peptide" evidence="1">
    <location>
        <begin position="1"/>
        <end position="26"/>
    </location>
</feature>
<sequence length="191" mass="20249">MSQLQMNRRGAIASLLAISAAGALSACGKIEQTPALVSGLAYAEPMQFFRADEMALIAAIADRIIPTTDTPGAVVAGVPEKLQALASEWADDGFRLFWRDGLAELNNALMTEGTAFADLSVAQQTAVLSAYDASVYSNAVENDLYKNLKSTVATAYYMSEPGATQELAYEAVPGAWIGDAPLSDYPKTWAT</sequence>
<gene>
    <name evidence="2" type="ORF">GCM10007853_02980</name>
</gene>
<evidence type="ECO:0000313" key="3">
    <source>
        <dbReference type="Proteomes" id="UP001161391"/>
    </source>
</evidence>
<name>A0ABQ5V6S9_9PROT</name>
<comment type="caution">
    <text evidence="2">The sequence shown here is derived from an EMBL/GenBank/DDBJ whole genome shotgun (WGS) entry which is preliminary data.</text>
</comment>
<dbReference type="Pfam" id="PF13618">
    <property type="entry name" value="Gluconate_2-dh3"/>
    <property type="match status" value="1"/>
</dbReference>
<protein>
    <recommendedName>
        <fullName evidence="4">Gluconate 2-dehydrogenase subunit 3 family protein</fullName>
    </recommendedName>
</protein>
<organism evidence="2 3">
    <name type="scientific">Algimonas ampicilliniresistens</name>
    <dbReference type="NCBI Taxonomy" id="1298735"/>
    <lineage>
        <taxon>Bacteria</taxon>
        <taxon>Pseudomonadati</taxon>
        <taxon>Pseudomonadota</taxon>
        <taxon>Alphaproteobacteria</taxon>
        <taxon>Maricaulales</taxon>
        <taxon>Robiginitomaculaceae</taxon>
        <taxon>Algimonas</taxon>
    </lineage>
</organism>